<feature type="transmembrane region" description="Helical" evidence="8">
    <location>
        <begin position="378"/>
        <end position="399"/>
    </location>
</feature>
<protein>
    <submittedName>
        <fullName evidence="9">Aromatic amino acid permease</fullName>
    </submittedName>
</protein>
<evidence type="ECO:0000256" key="6">
    <source>
        <dbReference type="ARBA" id="ARBA00022989"/>
    </source>
</evidence>
<feature type="non-terminal residue" evidence="9">
    <location>
        <position position="1"/>
    </location>
</feature>
<dbReference type="EMBL" id="LCDE01000005">
    <property type="protein sequence ID" value="KKS46232.1"/>
    <property type="molecule type" value="Genomic_DNA"/>
</dbReference>
<keyword evidence="7 8" id="KW-0472">Membrane</keyword>
<keyword evidence="3" id="KW-1003">Cell membrane</keyword>
<dbReference type="PANTHER" id="PTHR32195">
    <property type="entry name" value="OS07G0662800 PROTEIN"/>
    <property type="match status" value="1"/>
</dbReference>
<evidence type="ECO:0000256" key="5">
    <source>
        <dbReference type="ARBA" id="ARBA00022692"/>
    </source>
</evidence>
<dbReference type="Pfam" id="PF03222">
    <property type="entry name" value="Trp_Tyr_perm"/>
    <property type="match status" value="1"/>
</dbReference>
<dbReference type="InterPro" id="IPR018227">
    <property type="entry name" value="Amino_acid_transport_2"/>
</dbReference>
<evidence type="ECO:0000313" key="9">
    <source>
        <dbReference type="EMBL" id="KKS46232.1"/>
    </source>
</evidence>
<keyword evidence="2" id="KW-0813">Transport</keyword>
<feature type="transmembrane region" description="Helical" evidence="8">
    <location>
        <begin position="105"/>
        <end position="127"/>
    </location>
</feature>
<keyword evidence="6 8" id="KW-1133">Transmembrane helix</keyword>
<dbReference type="PANTHER" id="PTHR32195:SF26">
    <property type="entry name" value="TRYPTOPHAN OR TYROSINE TRANSPORTER PROTEIN"/>
    <property type="match status" value="1"/>
</dbReference>
<evidence type="ECO:0000256" key="4">
    <source>
        <dbReference type="ARBA" id="ARBA00022519"/>
    </source>
</evidence>
<dbReference type="Gene3D" id="1.20.1740.10">
    <property type="entry name" value="Amino acid/polyamine transporter I"/>
    <property type="match status" value="1"/>
</dbReference>
<feature type="transmembrane region" description="Helical" evidence="8">
    <location>
        <begin position="278"/>
        <end position="303"/>
    </location>
</feature>
<organism evidence="9 10">
    <name type="scientific">Candidatus Azambacteria bacterium GW2011_GWA1_42_19</name>
    <dbReference type="NCBI Taxonomy" id="1618609"/>
    <lineage>
        <taxon>Bacteria</taxon>
        <taxon>Candidatus Azamiibacteriota</taxon>
    </lineage>
</organism>
<dbReference type="AlphaFoldDB" id="A0A0G0ZC05"/>
<comment type="caution">
    <text evidence="9">The sequence shown here is derived from an EMBL/GenBank/DDBJ whole genome shotgun (WGS) entry which is preliminary data.</text>
</comment>
<evidence type="ECO:0000256" key="1">
    <source>
        <dbReference type="ARBA" id="ARBA00004429"/>
    </source>
</evidence>
<feature type="transmembrane region" description="Helical" evidence="8">
    <location>
        <begin position="238"/>
        <end position="258"/>
    </location>
</feature>
<dbReference type="GO" id="GO:0005886">
    <property type="term" value="C:plasma membrane"/>
    <property type="evidence" value="ECO:0007669"/>
    <property type="project" value="UniProtKB-SubCell"/>
</dbReference>
<feature type="transmembrane region" description="Helical" evidence="8">
    <location>
        <begin position="133"/>
        <end position="155"/>
    </location>
</feature>
<evidence type="ECO:0000256" key="7">
    <source>
        <dbReference type="ARBA" id="ARBA00023136"/>
    </source>
</evidence>
<feature type="transmembrane region" description="Helical" evidence="8">
    <location>
        <begin position="31"/>
        <end position="54"/>
    </location>
</feature>
<evidence type="ECO:0000256" key="3">
    <source>
        <dbReference type="ARBA" id="ARBA00022475"/>
    </source>
</evidence>
<evidence type="ECO:0000313" key="10">
    <source>
        <dbReference type="Proteomes" id="UP000034951"/>
    </source>
</evidence>
<name>A0A0G0ZC05_9BACT</name>
<proteinExistence type="predicted"/>
<accession>A0A0G0ZC05</accession>
<dbReference type="GO" id="GO:0003333">
    <property type="term" value="P:amino acid transmembrane transport"/>
    <property type="evidence" value="ECO:0007669"/>
    <property type="project" value="InterPro"/>
</dbReference>
<evidence type="ECO:0000256" key="2">
    <source>
        <dbReference type="ARBA" id="ARBA00022448"/>
    </source>
</evidence>
<keyword evidence="5 8" id="KW-0812">Transmembrane</keyword>
<keyword evidence="4" id="KW-0997">Cell inner membrane</keyword>
<reference evidence="9 10" key="1">
    <citation type="journal article" date="2015" name="Nature">
        <title>rRNA introns, odd ribosomes, and small enigmatic genomes across a large radiation of phyla.</title>
        <authorList>
            <person name="Brown C.T."/>
            <person name="Hug L.A."/>
            <person name="Thomas B.C."/>
            <person name="Sharon I."/>
            <person name="Castelle C.J."/>
            <person name="Singh A."/>
            <person name="Wilkins M.J."/>
            <person name="Williams K.H."/>
            <person name="Banfield J.F."/>
        </authorList>
    </citation>
    <scope>NUCLEOTIDE SEQUENCE [LARGE SCALE GENOMIC DNA]</scope>
</reference>
<feature type="transmembrane region" description="Helical" evidence="8">
    <location>
        <begin position="167"/>
        <end position="186"/>
    </location>
</feature>
<comment type="subcellular location">
    <subcellularLocation>
        <location evidence="1">Cell inner membrane</location>
        <topology evidence="1">Multi-pass membrane protein</topology>
    </subcellularLocation>
</comment>
<gene>
    <name evidence="9" type="ORF">UV10_C0005G0001</name>
</gene>
<sequence>NLLWSKNGSEIINLNTIEAMATAESSFNKNFWLAVFSLVGTTIGAGIFSLPYAFFKAGFIVGFLELIILLAVVLLIQLIIGEIALRTSGKKRFVSYAEEYLGRKWKLFAAFSTLLGGVGVLLVYMILAGRFLASLFSLDAFTGSIIFFVIWFLVILSKPRLFGRVELFFGLSVASLIVALLVFNFIHINPDNFRGLNFTNLLLPYGVILFAISGFYVIPEMEDILGTEKLKLKRAIFYGTLISPVLYLIFIVIVLGVSGSLTSPDAIFGFAQALNSKIILIIGSLLGLLAVSQASLSYGIYIKETLWYDLGLNKWAAWLLTGVVPLGLFIFGIRDLVAVISIVGALFFGFQTVVVLLIHKKSKTSEIKPAYEINLPNFTYYAIGSFAVLGAVLEIWYNIV</sequence>
<evidence type="ECO:0000256" key="8">
    <source>
        <dbReference type="SAM" id="Phobius"/>
    </source>
</evidence>
<feature type="transmembrane region" description="Helical" evidence="8">
    <location>
        <begin position="60"/>
        <end position="85"/>
    </location>
</feature>
<feature type="transmembrane region" description="Helical" evidence="8">
    <location>
        <begin position="339"/>
        <end position="358"/>
    </location>
</feature>
<feature type="transmembrane region" description="Helical" evidence="8">
    <location>
        <begin position="198"/>
        <end position="218"/>
    </location>
</feature>
<feature type="transmembrane region" description="Helical" evidence="8">
    <location>
        <begin position="315"/>
        <end position="333"/>
    </location>
</feature>
<dbReference type="Proteomes" id="UP000034951">
    <property type="component" value="Unassembled WGS sequence"/>
</dbReference>